<dbReference type="STRING" id="428993.SAMN06296058_2733"/>
<dbReference type="RefSeq" id="WP_139381565.1">
    <property type="nucleotide sequence ID" value="NZ_BMCL01000001.1"/>
</dbReference>
<reference evidence="4 5" key="1">
    <citation type="submission" date="2017-02" db="EMBL/GenBank/DDBJ databases">
        <authorList>
            <person name="Peterson S.W."/>
        </authorList>
    </citation>
    <scope>NUCLEOTIDE SEQUENCE [LARGE SCALE GENOMIC DNA]</scope>
    <source>
        <strain evidence="4 5">P15</strain>
    </source>
</reference>
<dbReference type="InterPro" id="IPR050300">
    <property type="entry name" value="GDXG_lipolytic_enzyme"/>
</dbReference>
<dbReference type="SUPFAM" id="SSF53474">
    <property type="entry name" value="alpha/beta-Hydrolases"/>
    <property type="match status" value="1"/>
</dbReference>
<keyword evidence="1 4" id="KW-0378">Hydrolase</keyword>
<feature type="chain" id="PRO_5012436950" evidence="2">
    <location>
        <begin position="25"/>
        <end position="288"/>
    </location>
</feature>
<dbReference type="Gene3D" id="3.40.50.1820">
    <property type="entry name" value="alpha/beta hydrolase"/>
    <property type="match status" value="1"/>
</dbReference>
<evidence type="ECO:0000256" key="1">
    <source>
        <dbReference type="ARBA" id="ARBA00022801"/>
    </source>
</evidence>
<feature type="domain" description="BD-FAE-like" evidence="3">
    <location>
        <begin position="57"/>
        <end position="241"/>
    </location>
</feature>
<evidence type="ECO:0000313" key="5">
    <source>
        <dbReference type="Proteomes" id="UP000190341"/>
    </source>
</evidence>
<gene>
    <name evidence="4" type="ORF">SAMN06296058_2733</name>
</gene>
<keyword evidence="5" id="KW-1185">Reference proteome</keyword>
<dbReference type="EMBL" id="FUZV01000002">
    <property type="protein sequence ID" value="SKC76976.1"/>
    <property type="molecule type" value="Genomic_DNA"/>
</dbReference>
<dbReference type="OrthoDB" id="9771666at2"/>
<name>A0A1T5LLX8_9GAMM</name>
<dbReference type="Pfam" id="PF20434">
    <property type="entry name" value="BD-FAE"/>
    <property type="match status" value="1"/>
</dbReference>
<dbReference type="PANTHER" id="PTHR48081">
    <property type="entry name" value="AB HYDROLASE SUPERFAMILY PROTEIN C4A8.06C"/>
    <property type="match status" value="1"/>
</dbReference>
<evidence type="ECO:0000313" key="4">
    <source>
        <dbReference type="EMBL" id="SKC76976.1"/>
    </source>
</evidence>
<dbReference type="GO" id="GO:0016787">
    <property type="term" value="F:hydrolase activity"/>
    <property type="evidence" value="ECO:0007669"/>
    <property type="project" value="UniProtKB-KW"/>
</dbReference>
<dbReference type="AlphaFoldDB" id="A0A1T5LLX8"/>
<evidence type="ECO:0000259" key="3">
    <source>
        <dbReference type="Pfam" id="PF20434"/>
    </source>
</evidence>
<dbReference type="InterPro" id="IPR029058">
    <property type="entry name" value="AB_hydrolase_fold"/>
</dbReference>
<feature type="signal peptide" evidence="2">
    <location>
        <begin position="1"/>
        <end position="24"/>
    </location>
</feature>
<protein>
    <submittedName>
        <fullName evidence="4">Alpha/beta hydrolase fold</fullName>
    </submittedName>
</protein>
<keyword evidence="2" id="KW-0732">Signal</keyword>
<organism evidence="4 5">
    <name type="scientific">Pseudoxanthomonas indica</name>
    <dbReference type="NCBI Taxonomy" id="428993"/>
    <lineage>
        <taxon>Bacteria</taxon>
        <taxon>Pseudomonadati</taxon>
        <taxon>Pseudomonadota</taxon>
        <taxon>Gammaproteobacteria</taxon>
        <taxon>Lysobacterales</taxon>
        <taxon>Lysobacteraceae</taxon>
        <taxon>Pseudoxanthomonas</taxon>
    </lineage>
</organism>
<dbReference type="Proteomes" id="UP000190341">
    <property type="component" value="Unassembled WGS sequence"/>
</dbReference>
<accession>A0A1T5LLX8</accession>
<proteinExistence type="predicted"/>
<dbReference type="InterPro" id="IPR049492">
    <property type="entry name" value="BD-FAE-like_dom"/>
</dbReference>
<sequence length="288" mass="30018">MRRLAIVAALCACAIAASPGAACAREPVALDSVQTLADLDYQVVGERSLHVDLHRLQATTPTPMWVYVHGGGWSRGARPTKQAFAAAFAMGYSVVAIEYRLAAEAPAPAAVQDVRCALAWVARHGAAHGLDTSHVVVEGGSAGGHLALLAIAAADDPAFDAGCGPLPRITAIVDRFGITDVANWHPPSGAVERWLGARAGDAAWMRQLSPLARLHAGMPPIFIVHGDADPVVPIEQSRQLLAAAQALGIPAQLHVVPGGKHGGFDPREEARIMVALRAFLLAQGAPAR</sequence>
<evidence type="ECO:0000256" key="2">
    <source>
        <dbReference type="SAM" id="SignalP"/>
    </source>
</evidence>